<dbReference type="Proteomes" id="UP000440224">
    <property type="component" value="Unassembled WGS sequence"/>
</dbReference>
<feature type="signal peptide" evidence="1">
    <location>
        <begin position="1"/>
        <end position="20"/>
    </location>
</feature>
<keyword evidence="1" id="KW-0732">Signal</keyword>
<organism evidence="3 4">
    <name type="scientific">Polyangium spumosum</name>
    <dbReference type="NCBI Taxonomy" id="889282"/>
    <lineage>
        <taxon>Bacteria</taxon>
        <taxon>Pseudomonadati</taxon>
        <taxon>Myxococcota</taxon>
        <taxon>Polyangia</taxon>
        <taxon>Polyangiales</taxon>
        <taxon>Polyangiaceae</taxon>
        <taxon>Polyangium</taxon>
    </lineage>
</organism>
<dbReference type="AlphaFoldDB" id="A0A6N7Q351"/>
<comment type="caution">
    <text evidence="3">The sequence shown here is derived from an EMBL/GenBank/DDBJ whole genome shotgun (WGS) entry which is preliminary data.</text>
</comment>
<evidence type="ECO:0000256" key="1">
    <source>
        <dbReference type="SAM" id="SignalP"/>
    </source>
</evidence>
<sequence length="309" mass="30167">MKTLGMLVGFTSILALLAAAGCGDDPAGTGGNGGSGAAGGTGGTGGTGGAGGAGGVGGMGGAGGGGGGGAKANVRVAHLAPDAPAVDFCVQPEGGEFVGPVLKSLGATEGLPYPNVTRYLELDETTYTARLVAPNAADCTQSLAGLPDIPGVKVTGGEFYTLAAIGELAAGAQNAFEVKAFVDDGVPAAGKVKLRFVHTSPDAPNVDVGLGKGDTFTKLFADVPYPMEGMIDGKAYLETDPIAGAAVSVRVANMNDDVLTIEPVDVPGGAIVTAWAIGKLAGAPNAPLKALVCVDNMPTDLLTTCNVAP</sequence>
<name>A0A6N7Q351_9BACT</name>
<evidence type="ECO:0000313" key="4">
    <source>
        <dbReference type="Proteomes" id="UP000440224"/>
    </source>
</evidence>
<evidence type="ECO:0000259" key="2">
    <source>
        <dbReference type="Pfam" id="PF14344"/>
    </source>
</evidence>
<dbReference type="InterPro" id="IPR025510">
    <property type="entry name" value="DUF4397"/>
</dbReference>
<gene>
    <name evidence="3" type="ORF">GF068_40340</name>
</gene>
<dbReference type="Pfam" id="PF14344">
    <property type="entry name" value="DUF4397"/>
    <property type="match status" value="1"/>
</dbReference>
<protein>
    <submittedName>
        <fullName evidence="3">DUF4397 domain-containing protein</fullName>
    </submittedName>
</protein>
<accession>A0A6N7Q351</accession>
<dbReference type="PROSITE" id="PS51257">
    <property type="entry name" value="PROKAR_LIPOPROTEIN"/>
    <property type="match status" value="1"/>
</dbReference>
<proteinExistence type="predicted"/>
<reference evidence="3 4" key="1">
    <citation type="submission" date="2019-10" db="EMBL/GenBank/DDBJ databases">
        <title>A soil myxobacterium in the family Polyangiaceae.</title>
        <authorList>
            <person name="Li Y."/>
            <person name="Wang J."/>
        </authorList>
    </citation>
    <scope>NUCLEOTIDE SEQUENCE [LARGE SCALE GENOMIC DNA]</scope>
    <source>
        <strain evidence="3 4">DSM 14734</strain>
    </source>
</reference>
<evidence type="ECO:0000313" key="3">
    <source>
        <dbReference type="EMBL" id="MRG98117.1"/>
    </source>
</evidence>
<feature type="domain" description="DUF4397" evidence="2">
    <location>
        <begin position="72"/>
        <end position="208"/>
    </location>
</feature>
<feature type="chain" id="PRO_5026824074" evidence="1">
    <location>
        <begin position="21"/>
        <end position="309"/>
    </location>
</feature>
<dbReference type="RefSeq" id="WP_153824888.1">
    <property type="nucleotide sequence ID" value="NZ_WJIE01000025.1"/>
</dbReference>
<keyword evidence="4" id="KW-1185">Reference proteome</keyword>
<dbReference type="EMBL" id="WJIE01000025">
    <property type="protein sequence ID" value="MRG98117.1"/>
    <property type="molecule type" value="Genomic_DNA"/>
</dbReference>
<dbReference type="OrthoDB" id="5379355at2"/>